<dbReference type="InParanoid" id="E3IVQ7"/>
<dbReference type="Pfam" id="PF02803">
    <property type="entry name" value="Thiolase_C"/>
    <property type="match status" value="1"/>
</dbReference>
<dbReference type="STRING" id="298654.FraEuI1c_5725"/>
<sequence>MSTTGAAEAVVYDAVRTPCGRGRSGGALYGVKPVSLVAGLVGEIRERNPTLDVGRLADLVLGVATPVGDQGGDLARAAALVAGLPDDVGGLVVNRIGASGLEAVNLAAARVRAGDDALLLAGGVESMSRLPAGVDGGPWANDPATNYLTHYVPPGVAADLLATVKGLGRAELDAYAARSRQRATEAWADGRFKEAVVPVHDHGLPVLDHDERVGPIGLGDKVAPERLDAVAEFLARLAPAFTQAGEQAGFDAVALRRYHWLERVEHVHTAGNAAGAADGAALVLIGAAQVGAELGLRPLARVVATASAGAEPTLALTGAGAATRKLLARAGLRVADVDLFEIDESYAAVALAYQRDLDVPDGRLNVNGGGIALGHPLGAIGAMLVATAVAELSRRGARRAVVALSAAAGMGVATLLERI</sequence>
<dbReference type="Gene3D" id="3.40.47.10">
    <property type="match status" value="2"/>
</dbReference>
<dbReference type="eggNOG" id="COG0183">
    <property type="taxonomic scope" value="Bacteria"/>
</dbReference>
<evidence type="ECO:0000256" key="4">
    <source>
        <dbReference type="RuleBase" id="RU003557"/>
    </source>
</evidence>
<dbReference type="CDD" id="cd00751">
    <property type="entry name" value="thiolase"/>
    <property type="match status" value="1"/>
</dbReference>
<dbReference type="EC" id="2.3.1.16" evidence="7"/>
<dbReference type="PIRSF" id="PIRSF000429">
    <property type="entry name" value="Ac-CoA_Ac_transf"/>
    <property type="match status" value="1"/>
</dbReference>
<dbReference type="SUPFAM" id="SSF53901">
    <property type="entry name" value="Thiolase-like"/>
    <property type="match status" value="2"/>
</dbReference>
<evidence type="ECO:0000313" key="8">
    <source>
        <dbReference type="Proteomes" id="UP000002484"/>
    </source>
</evidence>
<keyword evidence="8" id="KW-1185">Reference proteome</keyword>
<reference evidence="7 8" key="1">
    <citation type="submission" date="2010-10" db="EMBL/GenBank/DDBJ databases">
        <title>Complete sequence of Frankia sp. EuI1c.</title>
        <authorList>
            <consortium name="US DOE Joint Genome Institute"/>
            <person name="Lucas S."/>
            <person name="Copeland A."/>
            <person name="Lapidus A."/>
            <person name="Cheng J.-F."/>
            <person name="Bruce D."/>
            <person name="Goodwin L."/>
            <person name="Pitluck S."/>
            <person name="Chertkov O."/>
            <person name="Detter J.C."/>
            <person name="Han C."/>
            <person name="Tapia R."/>
            <person name="Land M."/>
            <person name="Hauser L."/>
            <person name="Jeffries C."/>
            <person name="Kyrpides N."/>
            <person name="Ivanova N."/>
            <person name="Mikhailova N."/>
            <person name="Beauchemin N."/>
            <person name="Sen A."/>
            <person name="Sur S.A."/>
            <person name="Gtari M."/>
            <person name="Wall L."/>
            <person name="Tisa L."/>
            <person name="Woyke T."/>
        </authorList>
    </citation>
    <scope>NUCLEOTIDE SEQUENCE [LARGE SCALE GENOMIC DNA]</scope>
    <source>
        <strain evidence="8">DSM 45817 / CECT 9037 / EuI1c</strain>
    </source>
</reference>
<dbReference type="FunCoup" id="E3IVQ7">
    <property type="interactions" value="193"/>
</dbReference>
<dbReference type="PANTHER" id="PTHR43365">
    <property type="entry name" value="BLR7806 PROTEIN"/>
    <property type="match status" value="1"/>
</dbReference>
<gene>
    <name evidence="7" type="ordered locus">FraEuI1c_5725</name>
</gene>
<dbReference type="NCBIfam" id="TIGR01930">
    <property type="entry name" value="AcCoA-C-Actrans"/>
    <property type="match status" value="1"/>
</dbReference>
<dbReference type="InterPro" id="IPR020617">
    <property type="entry name" value="Thiolase_C"/>
</dbReference>
<proteinExistence type="inferred from homology"/>
<dbReference type="EMBL" id="CP002299">
    <property type="protein sequence ID" value="ADP83709.1"/>
    <property type="molecule type" value="Genomic_DNA"/>
</dbReference>
<dbReference type="OrthoDB" id="4440515at2"/>
<evidence type="ECO:0000256" key="2">
    <source>
        <dbReference type="ARBA" id="ARBA00022679"/>
    </source>
</evidence>
<dbReference type="RefSeq" id="WP_013426827.1">
    <property type="nucleotide sequence ID" value="NC_014666.1"/>
</dbReference>
<evidence type="ECO:0000259" key="6">
    <source>
        <dbReference type="Pfam" id="PF02803"/>
    </source>
</evidence>
<evidence type="ECO:0000256" key="3">
    <source>
        <dbReference type="ARBA" id="ARBA00023315"/>
    </source>
</evidence>
<comment type="similarity">
    <text evidence="1 4">Belongs to the thiolase-like superfamily. Thiolase family.</text>
</comment>
<dbReference type="InterPro" id="IPR020616">
    <property type="entry name" value="Thiolase_N"/>
</dbReference>
<dbReference type="HOGENOM" id="CLU_031026_2_3_11"/>
<evidence type="ECO:0000313" key="7">
    <source>
        <dbReference type="EMBL" id="ADP83709.1"/>
    </source>
</evidence>
<name>E3IVQ7_PSEI1</name>
<keyword evidence="2 4" id="KW-0808">Transferase</keyword>
<dbReference type="Proteomes" id="UP000002484">
    <property type="component" value="Chromosome"/>
</dbReference>
<dbReference type="AlphaFoldDB" id="E3IVQ7"/>
<feature type="domain" description="Thiolase N-terminal" evidence="5">
    <location>
        <begin position="10"/>
        <end position="245"/>
    </location>
</feature>
<dbReference type="KEGG" id="fri:FraEuI1c_5725"/>
<protein>
    <submittedName>
        <fullName evidence="7">Acetyl-CoA acetyltransferase</fullName>
        <ecNumber evidence="7">2.3.1.16</ecNumber>
    </submittedName>
</protein>
<feature type="domain" description="Thiolase C-terminal" evidence="6">
    <location>
        <begin position="297"/>
        <end position="418"/>
    </location>
</feature>
<dbReference type="InterPro" id="IPR002155">
    <property type="entry name" value="Thiolase"/>
</dbReference>
<accession>E3IVQ7</accession>
<dbReference type="GO" id="GO:0003988">
    <property type="term" value="F:acetyl-CoA C-acyltransferase activity"/>
    <property type="evidence" value="ECO:0007669"/>
    <property type="project" value="UniProtKB-EC"/>
</dbReference>
<organism evidence="7 8">
    <name type="scientific">Pseudofrankia inefficax (strain DSM 45817 / CECT 9037 / DDB 130130 / EuI1c)</name>
    <name type="common">Frankia inefficax</name>
    <dbReference type="NCBI Taxonomy" id="298654"/>
    <lineage>
        <taxon>Bacteria</taxon>
        <taxon>Bacillati</taxon>
        <taxon>Actinomycetota</taxon>
        <taxon>Actinomycetes</taxon>
        <taxon>Frankiales</taxon>
        <taxon>Frankiaceae</taxon>
        <taxon>Pseudofrankia</taxon>
    </lineage>
</organism>
<evidence type="ECO:0000259" key="5">
    <source>
        <dbReference type="Pfam" id="PF00108"/>
    </source>
</evidence>
<keyword evidence="3 4" id="KW-0012">Acyltransferase</keyword>
<evidence type="ECO:0000256" key="1">
    <source>
        <dbReference type="ARBA" id="ARBA00010982"/>
    </source>
</evidence>
<dbReference type="Pfam" id="PF00108">
    <property type="entry name" value="Thiolase_N"/>
    <property type="match status" value="1"/>
</dbReference>
<dbReference type="InterPro" id="IPR016039">
    <property type="entry name" value="Thiolase-like"/>
</dbReference>
<dbReference type="PANTHER" id="PTHR43365:SF1">
    <property type="entry name" value="ACETYL-COA C-ACYLTRANSFERASE"/>
    <property type="match status" value="1"/>
</dbReference>